<evidence type="ECO:0000259" key="10">
    <source>
        <dbReference type="PROSITE" id="PS50929"/>
    </source>
</evidence>
<dbReference type="PROSITE" id="PS00211">
    <property type="entry name" value="ABC_TRANSPORTER_1"/>
    <property type="match status" value="1"/>
</dbReference>
<dbReference type="InterPro" id="IPR011527">
    <property type="entry name" value="ABC1_TM_dom"/>
</dbReference>
<accession>A0A9P5S8W5</accession>
<dbReference type="Pfam" id="PF00664">
    <property type="entry name" value="ABC_membrane"/>
    <property type="match status" value="1"/>
</dbReference>
<feature type="domain" description="ABC transmembrane type-1" evidence="10">
    <location>
        <begin position="1"/>
        <end position="200"/>
    </location>
</feature>
<dbReference type="GO" id="GO:0016887">
    <property type="term" value="F:ATP hydrolysis activity"/>
    <property type="evidence" value="ECO:0007669"/>
    <property type="project" value="InterPro"/>
</dbReference>
<dbReference type="PROSITE" id="PS50929">
    <property type="entry name" value="ABC_TM1F"/>
    <property type="match status" value="1"/>
</dbReference>
<evidence type="ECO:0000313" key="11">
    <source>
        <dbReference type="EMBL" id="KAF9315050.1"/>
    </source>
</evidence>
<evidence type="ECO:0000256" key="7">
    <source>
        <dbReference type="ARBA" id="ARBA00023136"/>
    </source>
</evidence>
<keyword evidence="12" id="KW-1185">Reference proteome</keyword>
<dbReference type="GO" id="GO:0140359">
    <property type="term" value="F:ABC-type transporter activity"/>
    <property type="evidence" value="ECO:0007669"/>
    <property type="project" value="InterPro"/>
</dbReference>
<dbReference type="Gene3D" id="3.40.50.300">
    <property type="entry name" value="P-loop containing nucleotide triphosphate hydrolases"/>
    <property type="match status" value="1"/>
</dbReference>
<dbReference type="GO" id="GO:0016020">
    <property type="term" value="C:membrane"/>
    <property type="evidence" value="ECO:0007669"/>
    <property type="project" value="UniProtKB-SubCell"/>
</dbReference>
<comment type="similarity">
    <text evidence="2">Belongs to the ABC transporter superfamily. ABCB family. Multidrug resistance exporter (TC 3.A.1.201) subfamily.</text>
</comment>
<evidence type="ECO:0000256" key="3">
    <source>
        <dbReference type="ARBA" id="ARBA00022692"/>
    </source>
</evidence>
<comment type="caution">
    <text evidence="11">The sequence shown here is derived from an EMBL/GenBank/DDBJ whole genome shotgun (WGS) entry which is preliminary data.</text>
</comment>
<dbReference type="EMBL" id="JAAAUY010002118">
    <property type="protein sequence ID" value="KAF9315050.1"/>
    <property type="molecule type" value="Genomic_DNA"/>
</dbReference>
<evidence type="ECO:0000256" key="6">
    <source>
        <dbReference type="ARBA" id="ARBA00022989"/>
    </source>
</evidence>
<keyword evidence="6 8" id="KW-1133">Transmembrane helix</keyword>
<organism evidence="11 12">
    <name type="scientific">Podila minutissima</name>
    <dbReference type="NCBI Taxonomy" id="64525"/>
    <lineage>
        <taxon>Eukaryota</taxon>
        <taxon>Fungi</taxon>
        <taxon>Fungi incertae sedis</taxon>
        <taxon>Mucoromycota</taxon>
        <taxon>Mortierellomycotina</taxon>
        <taxon>Mortierellomycetes</taxon>
        <taxon>Mortierellales</taxon>
        <taxon>Mortierellaceae</taxon>
        <taxon>Podila</taxon>
    </lineage>
</organism>
<name>A0A9P5S8W5_9FUNG</name>
<dbReference type="CDD" id="cd18578">
    <property type="entry name" value="ABC_6TM_Pgp_ABCB1_D2_like"/>
    <property type="match status" value="1"/>
</dbReference>
<feature type="transmembrane region" description="Helical" evidence="8">
    <location>
        <begin position="32"/>
        <end position="53"/>
    </location>
</feature>
<dbReference type="InterPro" id="IPR027417">
    <property type="entry name" value="P-loop_NTPase"/>
</dbReference>
<keyword evidence="5" id="KW-0067">ATP-binding</keyword>
<dbReference type="SUPFAM" id="SSF52540">
    <property type="entry name" value="P-loop containing nucleoside triphosphate hydrolases"/>
    <property type="match status" value="1"/>
</dbReference>
<dbReference type="FunFam" id="3.40.50.300:FF:000251">
    <property type="entry name" value="ABC transporter B family member 19"/>
    <property type="match status" value="1"/>
</dbReference>
<sequence length="475" mass="52231">MAFFDRPENSTGALASRLATDAQQMFDMVSQVILTTISAIATIAVGLGFAFSATWEMTLIILAAVPVIGLGQYLELAALTGFGEKTRKAYERSGQVAGEAIANIRTVVSLAKEDRFESRYLEVTREPHKYAMNKAIYASFGFAMSQGVAYWSYSIGFYGGYRLVQEDIIDWFQMFDCMFGIVFMAMSLGHITAELPKYAKGKQSAINIYELFDKDTTIDADRDGIKLDTIQGSLALQKVDFNYPTRPDIQIFKGVDIKVKPSQTVALVGPSGCGKSTVIALLERWYDTDGGKVIVDGHDICDLQLHNIRDHMALVGQEPVLFDMSIKDNILYGLPDGEGTMEQVEEAAKLANIHNFVSSLPNGYNTSVGDKGSQLSGGQKQRIAIARALIRNPKVLLLDEATSALDSESEKLVQEALDKARYGRTTIVIAHRLSTIQDADLILVVKDGQIVESGRHYELIELGGVYSELCKKQNL</sequence>
<evidence type="ECO:0000256" key="4">
    <source>
        <dbReference type="ARBA" id="ARBA00022741"/>
    </source>
</evidence>
<feature type="domain" description="ABC transporter" evidence="9">
    <location>
        <begin position="236"/>
        <end position="472"/>
    </location>
</feature>
<comment type="subcellular location">
    <subcellularLocation>
        <location evidence="1">Membrane</location>
        <topology evidence="1">Multi-pass membrane protein</topology>
    </subcellularLocation>
</comment>
<dbReference type="Pfam" id="PF00005">
    <property type="entry name" value="ABC_tran"/>
    <property type="match status" value="1"/>
</dbReference>
<reference evidence="11" key="1">
    <citation type="journal article" date="2020" name="Fungal Divers.">
        <title>Resolving the Mortierellaceae phylogeny through synthesis of multi-gene phylogenetics and phylogenomics.</title>
        <authorList>
            <person name="Vandepol N."/>
            <person name="Liber J."/>
            <person name="Desiro A."/>
            <person name="Na H."/>
            <person name="Kennedy M."/>
            <person name="Barry K."/>
            <person name="Grigoriev I.V."/>
            <person name="Miller A.N."/>
            <person name="O'Donnell K."/>
            <person name="Stajich J.E."/>
            <person name="Bonito G."/>
        </authorList>
    </citation>
    <scope>NUCLEOTIDE SEQUENCE</scope>
    <source>
        <strain evidence="11">NVP1</strain>
    </source>
</reference>
<evidence type="ECO:0000256" key="8">
    <source>
        <dbReference type="SAM" id="Phobius"/>
    </source>
</evidence>
<dbReference type="InterPro" id="IPR003593">
    <property type="entry name" value="AAA+_ATPase"/>
</dbReference>
<evidence type="ECO:0000313" key="12">
    <source>
        <dbReference type="Proteomes" id="UP000696485"/>
    </source>
</evidence>
<keyword evidence="3 8" id="KW-0812">Transmembrane</keyword>
<dbReference type="SUPFAM" id="SSF90123">
    <property type="entry name" value="ABC transporter transmembrane region"/>
    <property type="match status" value="1"/>
</dbReference>
<evidence type="ECO:0000259" key="9">
    <source>
        <dbReference type="PROSITE" id="PS50893"/>
    </source>
</evidence>
<dbReference type="InterPro" id="IPR003439">
    <property type="entry name" value="ABC_transporter-like_ATP-bd"/>
</dbReference>
<dbReference type="Gene3D" id="1.20.1560.10">
    <property type="entry name" value="ABC transporter type 1, transmembrane domain"/>
    <property type="match status" value="1"/>
</dbReference>
<dbReference type="GO" id="GO:0005524">
    <property type="term" value="F:ATP binding"/>
    <property type="evidence" value="ECO:0007669"/>
    <property type="project" value="UniProtKB-KW"/>
</dbReference>
<dbReference type="Proteomes" id="UP000696485">
    <property type="component" value="Unassembled WGS sequence"/>
</dbReference>
<dbReference type="InterPro" id="IPR036640">
    <property type="entry name" value="ABC1_TM_sf"/>
</dbReference>
<dbReference type="PANTHER" id="PTHR24221:SF503">
    <property type="entry name" value="MITOCHONDRIAL POTASSIUM CHANNEL ATP-BINDING SUBUNIT"/>
    <property type="match status" value="1"/>
</dbReference>
<dbReference type="SMART" id="SM00382">
    <property type="entry name" value="AAA"/>
    <property type="match status" value="1"/>
</dbReference>
<dbReference type="PANTHER" id="PTHR24221">
    <property type="entry name" value="ATP-BINDING CASSETTE SUB-FAMILY B"/>
    <property type="match status" value="1"/>
</dbReference>
<dbReference type="InterPro" id="IPR039421">
    <property type="entry name" value="Type_1_exporter"/>
</dbReference>
<protein>
    <submittedName>
        <fullName evidence="11">Multidrug resistance protein 1</fullName>
    </submittedName>
</protein>
<feature type="transmembrane region" description="Helical" evidence="8">
    <location>
        <begin position="173"/>
        <end position="193"/>
    </location>
</feature>
<dbReference type="PROSITE" id="PS50893">
    <property type="entry name" value="ABC_TRANSPORTER_2"/>
    <property type="match status" value="1"/>
</dbReference>
<feature type="transmembrane region" description="Helical" evidence="8">
    <location>
        <begin position="59"/>
        <end position="82"/>
    </location>
</feature>
<evidence type="ECO:0000256" key="2">
    <source>
        <dbReference type="ARBA" id="ARBA00007577"/>
    </source>
</evidence>
<proteinExistence type="inferred from homology"/>
<dbReference type="InterPro" id="IPR017871">
    <property type="entry name" value="ABC_transporter-like_CS"/>
</dbReference>
<dbReference type="AlphaFoldDB" id="A0A9P5S8W5"/>
<feature type="transmembrane region" description="Helical" evidence="8">
    <location>
        <begin position="135"/>
        <end position="153"/>
    </location>
</feature>
<evidence type="ECO:0000256" key="1">
    <source>
        <dbReference type="ARBA" id="ARBA00004141"/>
    </source>
</evidence>
<keyword evidence="7 8" id="KW-0472">Membrane</keyword>
<keyword evidence="4" id="KW-0547">Nucleotide-binding</keyword>
<dbReference type="CDD" id="cd03249">
    <property type="entry name" value="ABC_MTABC3_MDL1_MDL2"/>
    <property type="match status" value="1"/>
</dbReference>
<gene>
    <name evidence="11" type="primary">ABCB1_1</name>
    <name evidence="11" type="ORF">BG006_003834</name>
</gene>
<evidence type="ECO:0000256" key="5">
    <source>
        <dbReference type="ARBA" id="ARBA00022840"/>
    </source>
</evidence>